<organism evidence="5 6">
    <name type="scientific">Limimaricola variabilis</name>
    <dbReference type="NCBI Taxonomy" id="1492771"/>
    <lineage>
        <taxon>Bacteria</taxon>
        <taxon>Pseudomonadati</taxon>
        <taxon>Pseudomonadota</taxon>
        <taxon>Alphaproteobacteria</taxon>
        <taxon>Rhodobacterales</taxon>
        <taxon>Paracoccaceae</taxon>
        <taxon>Limimaricola</taxon>
    </lineage>
</organism>
<dbReference type="GO" id="GO:0003677">
    <property type="term" value="F:DNA binding"/>
    <property type="evidence" value="ECO:0007669"/>
    <property type="project" value="UniProtKB-KW"/>
</dbReference>
<evidence type="ECO:0000256" key="3">
    <source>
        <dbReference type="ARBA" id="ARBA00023163"/>
    </source>
</evidence>
<keyword evidence="1" id="KW-0805">Transcription regulation</keyword>
<sequence>MVISAVIERLRDHLYQSAIRPNLWEYLPNHLAEAAGGGAWALQLVRPGAPRRVEIHGFNFDPTLLRQYPERFAQNNLWLNEVLQAPILQLVDNAGMVDQSCFLESLYYSEFLHPQGDLRHSLGMGLSRSFAGQLVVSCNFAPYQTSDVGPAAGEILSQLGPDLQRAVQLTRQAERAAMATGIRLAAGMDRQQACYVLDARSRPVAINPRGREIVARDAVLGLKAERLRFDDESANAALDEALAGTMRAVFPIGHDGPHRLLARLTPVTEPGLIAPIEAFLHGEKAVATLQLVGSGSPEAVEDDLHLLFELTPAETFVLRRLCEGLSMAEIAELRGASTNTVRNQLRSLFDKTGTSRQAELVALVARLGA</sequence>
<dbReference type="Gene3D" id="1.10.10.10">
    <property type="entry name" value="Winged helix-like DNA-binding domain superfamily/Winged helix DNA-binding domain"/>
    <property type="match status" value="1"/>
</dbReference>
<reference evidence="5 6" key="1">
    <citation type="submission" date="2020-08" db="EMBL/GenBank/DDBJ databases">
        <title>Genomic Encyclopedia of Type Strains, Phase III (KMG-III): the genomes of soil and plant-associated and newly described type strains.</title>
        <authorList>
            <person name="Whitman W."/>
        </authorList>
    </citation>
    <scope>NUCLEOTIDE SEQUENCE [LARGE SCALE GENOMIC DNA]</scope>
    <source>
        <strain evidence="5 6">CECT 8572</strain>
    </source>
</reference>
<protein>
    <submittedName>
        <fullName evidence="5">DNA-binding CsgD family transcriptional regulator</fullName>
    </submittedName>
</protein>
<dbReference type="CDD" id="cd06170">
    <property type="entry name" value="LuxR_C_like"/>
    <property type="match status" value="1"/>
</dbReference>
<gene>
    <name evidence="5" type="ORF">FHS00_000262</name>
</gene>
<dbReference type="EMBL" id="JACIBX010000001">
    <property type="protein sequence ID" value="MBB3710709.1"/>
    <property type="molecule type" value="Genomic_DNA"/>
</dbReference>
<evidence type="ECO:0000259" key="4">
    <source>
        <dbReference type="PROSITE" id="PS50043"/>
    </source>
</evidence>
<evidence type="ECO:0000313" key="5">
    <source>
        <dbReference type="EMBL" id="MBB3710709.1"/>
    </source>
</evidence>
<dbReference type="InterPro" id="IPR000792">
    <property type="entry name" value="Tscrpt_reg_LuxR_C"/>
</dbReference>
<feature type="domain" description="HTH luxR-type" evidence="4">
    <location>
        <begin position="303"/>
        <end position="368"/>
    </location>
</feature>
<dbReference type="PANTHER" id="PTHR44688:SF16">
    <property type="entry name" value="DNA-BINDING TRANSCRIPTIONAL ACTIVATOR DEVR_DOSR"/>
    <property type="match status" value="1"/>
</dbReference>
<comment type="caution">
    <text evidence="5">The sequence shown here is derived from an EMBL/GenBank/DDBJ whole genome shotgun (WGS) entry which is preliminary data.</text>
</comment>
<evidence type="ECO:0000256" key="2">
    <source>
        <dbReference type="ARBA" id="ARBA00023125"/>
    </source>
</evidence>
<keyword evidence="2 5" id="KW-0238">DNA-binding</keyword>
<dbReference type="PROSITE" id="PS50043">
    <property type="entry name" value="HTH_LUXR_2"/>
    <property type="match status" value="1"/>
</dbReference>
<dbReference type="InterPro" id="IPR036388">
    <property type="entry name" value="WH-like_DNA-bd_sf"/>
</dbReference>
<dbReference type="Proteomes" id="UP000576152">
    <property type="component" value="Unassembled WGS sequence"/>
</dbReference>
<dbReference type="PANTHER" id="PTHR44688">
    <property type="entry name" value="DNA-BINDING TRANSCRIPTIONAL ACTIVATOR DEVR_DOSR"/>
    <property type="match status" value="1"/>
</dbReference>
<dbReference type="SMART" id="SM00421">
    <property type="entry name" value="HTH_LUXR"/>
    <property type="match status" value="1"/>
</dbReference>
<name>A0ABR6HJI5_9RHOB</name>
<proteinExistence type="predicted"/>
<evidence type="ECO:0000313" key="6">
    <source>
        <dbReference type="Proteomes" id="UP000576152"/>
    </source>
</evidence>
<dbReference type="SUPFAM" id="SSF46894">
    <property type="entry name" value="C-terminal effector domain of the bipartite response regulators"/>
    <property type="match status" value="1"/>
</dbReference>
<evidence type="ECO:0000256" key="1">
    <source>
        <dbReference type="ARBA" id="ARBA00023015"/>
    </source>
</evidence>
<dbReference type="InterPro" id="IPR016032">
    <property type="entry name" value="Sig_transdc_resp-reg_C-effctor"/>
</dbReference>
<keyword evidence="3" id="KW-0804">Transcription</keyword>
<accession>A0ABR6HJI5</accession>
<keyword evidence="6" id="KW-1185">Reference proteome</keyword>